<dbReference type="Gene3D" id="3.20.20.300">
    <property type="entry name" value="Glycoside hydrolase, family 3, N-terminal domain"/>
    <property type="match status" value="1"/>
</dbReference>
<dbReference type="EMBL" id="CAJNOT010003870">
    <property type="protein sequence ID" value="CAF1403781.1"/>
    <property type="molecule type" value="Genomic_DNA"/>
</dbReference>
<dbReference type="GO" id="GO:0008422">
    <property type="term" value="F:beta-glucosidase activity"/>
    <property type="evidence" value="ECO:0007669"/>
    <property type="project" value="UniProtKB-EC"/>
</dbReference>
<evidence type="ECO:0000256" key="2">
    <source>
        <dbReference type="ARBA" id="ARBA00004613"/>
    </source>
</evidence>
<dbReference type="Proteomes" id="UP000663836">
    <property type="component" value="Unassembled WGS sequence"/>
</dbReference>
<evidence type="ECO:0000256" key="1">
    <source>
        <dbReference type="ARBA" id="ARBA00000448"/>
    </source>
</evidence>
<evidence type="ECO:0000256" key="11">
    <source>
        <dbReference type="ARBA" id="ARBA00023326"/>
    </source>
</evidence>
<dbReference type="EC" id="3.2.1.21" evidence="5"/>
<dbReference type="Pfam" id="PF00933">
    <property type="entry name" value="Glyco_hydro_3"/>
    <property type="match status" value="1"/>
</dbReference>
<keyword evidence="11" id="KW-0624">Polysaccharide degradation</keyword>
<dbReference type="GO" id="GO:0005576">
    <property type="term" value="C:extracellular region"/>
    <property type="evidence" value="ECO:0007669"/>
    <property type="project" value="UniProtKB-SubCell"/>
</dbReference>
<protein>
    <recommendedName>
        <fullName evidence="13">Probable beta-glucosidase G</fullName>
        <ecNumber evidence="5">3.2.1.21</ecNumber>
    </recommendedName>
    <alternativeName>
        <fullName evidence="14">Beta-D-glucoside glucohydrolase G</fullName>
    </alternativeName>
    <alternativeName>
        <fullName evidence="15">Cellobiase G</fullName>
    </alternativeName>
    <alternativeName>
        <fullName evidence="16">Gentiobiase G</fullName>
    </alternativeName>
</protein>
<dbReference type="InterPro" id="IPR036962">
    <property type="entry name" value="Glyco_hydro_3_N_sf"/>
</dbReference>
<evidence type="ECO:0000256" key="5">
    <source>
        <dbReference type="ARBA" id="ARBA00012744"/>
    </source>
</evidence>
<dbReference type="InterPro" id="IPR036881">
    <property type="entry name" value="Glyco_hydro_3_C_sf"/>
</dbReference>
<dbReference type="InterPro" id="IPR001764">
    <property type="entry name" value="Glyco_hydro_3_N"/>
</dbReference>
<keyword evidence="6" id="KW-0964">Secreted</keyword>
<comment type="catalytic activity">
    <reaction evidence="1">
        <text>Hydrolysis of terminal, non-reducing beta-D-glucosyl residues with release of beta-D-glucose.</text>
        <dbReference type="EC" id="3.2.1.21"/>
    </reaction>
</comment>
<dbReference type="PRINTS" id="PR00133">
    <property type="entry name" value="GLHYDRLASE3"/>
</dbReference>
<evidence type="ECO:0000256" key="14">
    <source>
        <dbReference type="ARBA" id="ARBA00041276"/>
    </source>
</evidence>
<comment type="subcellular location">
    <subcellularLocation>
        <location evidence="2">Secreted</location>
    </subcellularLocation>
</comment>
<dbReference type="InterPro" id="IPR013783">
    <property type="entry name" value="Ig-like_fold"/>
</dbReference>
<dbReference type="PANTHER" id="PTHR42715:SF12">
    <property type="entry name" value="BETA-GLUCOSIDASE G-RELATED"/>
    <property type="match status" value="1"/>
</dbReference>
<gene>
    <name evidence="19" type="ORF">JBS370_LOCUS14230</name>
    <name evidence="18" type="ORF">ZHD862_LOCUS33251</name>
</gene>
<comment type="function">
    <text evidence="12">Beta-glucosidases are one of a number of cellulolytic enzymes involved in the degradation of cellulosic biomass. Catalyzes the last step releasing glucose from the inhibitory cellobiose.</text>
</comment>
<proteinExistence type="inferred from homology"/>
<dbReference type="SUPFAM" id="SSF52279">
    <property type="entry name" value="Beta-D-glucan exohydrolase, C-terminal domain"/>
    <property type="match status" value="1"/>
</dbReference>
<comment type="similarity">
    <text evidence="4">Belongs to the glycosyl hydrolase 3 family.</text>
</comment>
<evidence type="ECO:0000256" key="6">
    <source>
        <dbReference type="ARBA" id="ARBA00022525"/>
    </source>
</evidence>
<dbReference type="InterPro" id="IPR050288">
    <property type="entry name" value="Cellulose_deg_GH3"/>
</dbReference>
<dbReference type="InterPro" id="IPR017853">
    <property type="entry name" value="GH"/>
</dbReference>
<evidence type="ECO:0000313" key="18">
    <source>
        <dbReference type="EMBL" id="CAF1403781.1"/>
    </source>
</evidence>
<dbReference type="SUPFAM" id="SSF51445">
    <property type="entry name" value="(Trans)glycosidases"/>
    <property type="match status" value="1"/>
</dbReference>
<dbReference type="Gene3D" id="3.40.50.1700">
    <property type="entry name" value="Glycoside hydrolase family 3 C-terminal domain"/>
    <property type="match status" value="1"/>
</dbReference>
<comment type="pathway">
    <text evidence="3">Glycan metabolism; cellulose degradation.</text>
</comment>
<reference evidence="19" key="1">
    <citation type="submission" date="2021-02" db="EMBL/GenBank/DDBJ databases">
        <authorList>
            <person name="Nowell W R."/>
        </authorList>
    </citation>
    <scope>NUCLEOTIDE SEQUENCE</scope>
</reference>
<evidence type="ECO:0000259" key="17">
    <source>
        <dbReference type="SMART" id="SM01217"/>
    </source>
</evidence>
<evidence type="ECO:0000256" key="15">
    <source>
        <dbReference type="ARBA" id="ARBA00041601"/>
    </source>
</evidence>
<evidence type="ECO:0000313" key="19">
    <source>
        <dbReference type="EMBL" id="CAF3781076.1"/>
    </source>
</evidence>
<evidence type="ECO:0000256" key="10">
    <source>
        <dbReference type="ARBA" id="ARBA00023295"/>
    </source>
</evidence>
<organism evidence="19 20">
    <name type="scientific">Rotaria sordida</name>
    <dbReference type="NCBI Taxonomy" id="392033"/>
    <lineage>
        <taxon>Eukaryota</taxon>
        <taxon>Metazoa</taxon>
        <taxon>Spiralia</taxon>
        <taxon>Gnathifera</taxon>
        <taxon>Rotifera</taxon>
        <taxon>Eurotatoria</taxon>
        <taxon>Bdelloidea</taxon>
        <taxon>Philodinida</taxon>
        <taxon>Philodinidae</taxon>
        <taxon>Rotaria</taxon>
    </lineage>
</organism>
<dbReference type="InterPro" id="IPR002772">
    <property type="entry name" value="Glyco_hydro_3_C"/>
</dbReference>
<evidence type="ECO:0000256" key="9">
    <source>
        <dbReference type="ARBA" id="ARBA00023277"/>
    </source>
</evidence>
<keyword evidence="9" id="KW-0119">Carbohydrate metabolism</keyword>
<comment type="caution">
    <text evidence="19">The sequence shown here is derived from an EMBL/GenBank/DDBJ whole genome shotgun (WGS) entry which is preliminary data.</text>
</comment>
<evidence type="ECO:0000256" key="7">
    <source>
        <dbReference type="ARBA" id="ARBA00022729"/>
    </source>
</evidence>
<dbReference type="SMART" id="SM01217">
    <property type="entry name" value="Fn3_like"/>
    <property type="match status" value="1"/>
</dbReference>
<evidence type="ECO:0000313" key="20">
    <source>
        <dbReference type="Proteomes" id="UP000663836"/>
    </source>
</evidence>
<dbReference type="FunFam" id="3.20.20.300:FF:000002">
    <property type="entry name" value="Probable beta-glucosidase"/>
    <property type="match status" value="1"/>
</dbReference>
<dbReference type="GO" id="GO:0009251">
    <property type="term" value="P:glucan catabolic process"/>
    <property type="evidence" value="ECO:0007669"/>
    <property type="project" value="TreeGrafter"/>
</dbReference>
<keyword evidence="7" id="KW-0732">Signal</keyword>
<evidence type="ECO:0000256" key="3">
    <source>
        <dbReference type="ARBA" id="ARBA00004987"/>
    </source>
</evidence>
<keyword evidence="10" id="KW-0326">Glycosidase</keyword>
<dbReference type="EMBL" id="CAJOBD010001268">
    <property type="protein sequence ID" value="CAF3781076.1"/>
    <property type="molecule type" value="Genomic_DNA"/>
</dbReference>
<dbReference type="Proteomes" id="UP000663864">
    <property type="component" value="Unassembled WGS sequence"/>
</dbReference>
<dbReference type="AlphaFoldDB" id="A0A819AQW9"/>
<evidence type="ECO:0000256" key="13">
    <source>
        <dbReference type="ARBA" id="ARBA00039579"/>
    </source>
</evidence>
<dbReference type="Pfam" id="PF01915">
    <property type="entry name" value="Glyco_hydro_3_C"/>
    <property type="match status" value="1"/>
</dbReference>
<evidence type="ECO:0000256" key="12">
    <source>
        <dbReference type="ARBA" id="ARBA00024983"/>
    </source>
</evidence>
<evidence type="ECO:0000256" key="16">
    <source>
        <dbReference type="ARBA" id="ARBA00041808"/>
    </source>
</evidence>
<evidence type="ECO:0000256" key="8">
    <source>
        <dbReference type="ARBA" id="ARBA00022801"/>
    </source>
</evidence>
<feature type="domain" description="Fibronectin type III-like" evidence="17">
    <location>
        <begin position="672"/>
        <end position="741"/>
    </location>
</feature>
<dbReference type="InterPro" id="IPR026891">
    <property type="entry name" value="Fn3-like"/>
</dbReference>
<evidence type="ECO:0000256" key="4">
    <source>
        <dbReference type="ARBA" id="ARBA00005336"/>
    </source>
</evidence>
<keyword evidence="8" id="KW-0378">Hydrolase</keyword>
<dbReference type="PANTHER" id="PTHR42715">
    <property type="entry name" value="BETA-GLUCOSIDASE"/>
    <property type="match status" value="1"/>
</dbReference>
<dbReference type="Gene3D" id="2.60.40.10">
    <property type="entry name" value="Immunoglobulins"/>
    <property type="match status" value="1"/>
</dbReference>
<name>A0A819AQW9_9BILA</name>
<sequence length="754" mass="83318">MVGNDVFLFITAVCFLFNFSIIVNANSNAYRQVQSRTWDQAISMAKSFVEQLTLEEKCNMTSGVKGSCAGNVLSVSRLNFTGLCFQDAPSGVGDGVQRSTAFPPGIQIAATWDRDLFFKRAVAIGEEFRGKGVHFALGPMMNIDRNARHGRNWEGFGADPYLSGENAFYYVQGLQDQGVVATAKHYICNEQETHRSAVVSRNQVRTDMINYVAYSANLDDKTMHEIYLWPFASSVAAGVGSVMCSYNRVNGTPACQNKRTLNELLKEELEFQGNVMSDWGATKTGIESVLGGLDIDMPGSDGLMGIALVPAVQKGTIPEARIDDMITRLLAPYYLLGQDQGYPTLDLDRDAIGDHYKINRQIGMAGIILLKNINNVLPFNVTTNYSFLVYGEAASRSKHGFGDSGFLQLGGALYQGGGSGYVESTYAVDPLTSLLSKARKSHLQIRYITNQLDINVINASFKSHGFTNAKCLVFISAFSSEGFDRLDLHAADNGDLLVSIVAAGCAQTIVIVNSVSQLNLEAWIDHPHVVGVVWSGLPGSEYGPALIDVLFGDYNPGGKLVFTLAKHESDYGTDISLTENSNYKEGVFLDYRHFDKYHITPRYHFGYGLSYTTFSFSQLNILKAEEGQRTASSQYRQRRTRSYVNIGISRFYEPVYEITFVITNVGKVYGSEVPQLYLGFPAEAEEPPKVLRGFERVYLAVGESKQVSLILTQKDISYWNVVNQRWAIARGTYTVWISTSANNADVKLRSSFDV</sequence>
<dbReference type="Pfam" id="PF14310">
    <property type="entry name" value="Fn3-like"/>
    <property type="match status" value="1"/>
</dbReference>
<accession>A0A819AQW9</accession>